<dbReference type="AlphaFoldDB" id="A0A2V5KFU8"/>
<evidence type="ECO:0000259" key="15">
    <source>
        <dbReference type="PROSITE" id="PS50109"/>
    </source>
</evidence>
<evidence type="ECO:0000256" key="6">
    <source>
        <dbReference type="ARBA" id="ARBA00022679"/>
    </source>
</evidence>
<dbReference type="InterPro" id="IPR003660">
    <property type="entry name" value="HAMP_dom"/>
</dbReference>
<evidence type="ECO:0000256" key="11">
    <source>
        <dbReference type="ARBA" id="ARBA00022989"/>
    </source>
</evidence>
<feature type="transmembrane region" description="Helical" evidence="14">
    <location>
        <begin position="125"/>
        <end position="145"/>
    </location>
</feature>
<evidence type="ECO:0000256" key="5">
    <source>
        <dbReference type="ARBA" id="ARBA00022553"/>
    </source>
</evidence>
<keyword evidence="13 14" id="KW-0472">Membrane</keyword>
<dbReference type="RefSeq" id="WP_110838463.1">
    <property type="nucleotide sequence ID" value="NZ_QJVJ01000001.1"/>
</dbReference>
<evidence type="ECO:0000256" key="7">
    <source>
        <dbReference type="ARBA" id="ARBA00022692"/>
    </source>
</evidence>
<reference evidence="17 18" key="1">
    <citation type="submission" date="2018-05" db="EMBL/GenBank/DDBJ databases">
        <title>Paenibacillus flagellatus sp. nov., isolated from selenium mineral soil.</title>
        <authorList>
            <person name="Dai X."/>
        </authorList>
    </citation>
    <scope>NUCLEOTIDE SEQUENCE [LARGE SCALE GENOMIC DNA]</scope>
    <source>
        <strain evidence="17 18">DXL2</strain>
    </source>
</reference>
<dbReference type="FunFam" id="3.30.565.10:FF:000006">
    <property type="entry name" value="Sensor histidine kinase WalK"/>
    <property type="match status" value="1"/>
</dbReference>
<dbReference type="GO" id="GO:0005524">
    <property type="term" value="F:ATP binding"/>
    <property type="evidence" value="ECO:0007669"/>
    <property type="project" value="UniProtKB-KW"/>
</dbReference>
<dbReference type="Pfam" id="PF02518">
    <property type="entry name" value="HATPase_c"/>
    <property type="match status" value="1"/>
</dbReference>
<keyword evidence="8" id="KW-0547">Nucleotide-binding</keyword>
<dbReference type="PANTHER" id="PTHR45436">
    <property type="entry name" value="SENSOR HISTIDINE KINASE YKOH"/>
    <property type="match status" value="1"/>
</dbReference>
<evidence type="ECO:0000256" key="9">
    <source>
        <dbReference type="ARBA" id="ARBA00022777"/>
    </source>
</evidence>
<dbReference type="Proteomes" id="UP000247476">
    <property type="component" value="Unassembled WGS sequence"/>
</dbReference>
<dbReference type="Pfam" id="PF00672">
    <property type="entry name" value="HAMP"/>
    <property type="match status" value="1"/>
</dbReference>
<dbReference type="GO" id="GO:0005886">
    <property type="term" value="C:plasma membrane"/>
    <property type="evidence" value="ECO:0007669"/>
    <property type="project" value="UniProtKB-SubCell"/>
</dbReference>
<accession>A0A2V5KFU8</accession>
<sequence>MSIRLRLTLWYTGILAVTFLVFGVGLYTFFSYKMHNDLRNELAVQAQEVNREIKGFGGIFFSLPDLREFKSTGIYMQSISIQGQVKRSSNLKSNLPWTDEHINLALQGEDSFETIPVNDFNLLMYYYPLVLEGGLVGVLQVATPLEDVEQFLHNLRLILFLVALFSIFLAASAGWFLSRKALQPIENVIEAANTIEKSADLDKRIDYEGPNDEIGRLTDTINGMLSRIQAMYTGLDDAYRAQRRFVSDASHELRTPLTTIRGNVDLLEKIWKPAAALEKGASEGERAEPAMKDGTVELSLEAMHDIASEAERMSRLVNDMLSLARADAGFTMTKEAVELKPLVEEVVRRAQFLPRTADWIAGDLGALDGVEVYGNKDYLQQLLFILIENAFKYTDEGEVRVDALRSGRQVGIRVSDTGIGMDKDEIPHIFERFYRADPSRGKKAGTGLGLSIAKWIIDQHGGSIEVKTRKEEGTTFVVWLPVSGDSLSPSVGMRYNE</sequence>
<dbReference type="CDD" id="cd00075">
    <property type="entry name" value="HATPase"/>
    <property type="match status" value="1"/>
</dbReference>
<evidence type="ECO:0000256" key="10">
    <source>
        <dbReference type="ARBA" id="ARBA00022840"/>
    </source>
</evidence>
<keyword evidence="6" id="KW-0808">Transferase</keyword>
<keyword evidence="5" id="KW-0597">Phosphoprotein</keyword>
<dbReference type="Pfam" id="PF00512">
    <property type="entry name" value="HisKA"/>
    <property type="match status" value="1"/>
</dbReference>
<dbReference type="PANTHER" id="PTHR45436:SF5">
    <property type="entry name" value="SENSOR HISTIDINE KINASE TRCS"/>
    <property type="match status" value="1"/>
</dbReference>
<comment type="caution">
    <text evidence="17">The sequence shown here is derived from an EMBL/GenBank/DDBJ whole genome shotgun (WGS) entry which is preliminary data.</text>
</comment>
<keyword evidence="9 17" id="KW-0418">Kinase</keyword>
<gene>
    <name evidence="17" type="ORF">DLM86_03010</name>
</gene>
<dbReference type="InterPro" id="IPR005467">
    <property type="entry name" value="His_kinase_dom"/>
</dbReference>
<comment type="subcellular location">
    <subcellularLocation>
        <location evidence="2">Cell membrane</location>
        <topology evidence="2">Multi-pass membrane protein</topology>
    </subcellularLocation>
</comment>
<dbReference type="PROSITE" id="PS50885">
    <property type="entry name" value="HAMP"/>
    <property type="match status" value="1"/>
</dbReference>
<keyword evidence="18" id="KW-1185">Reference proteome</keyword>
<feature type="transmembrane region" description="Helical" evidence="14">
    <location>
        <begin position="7"/>
        <end position="30"/>
    </location>
</feature>
<evidence type="ECO:0000256" key="3">
    <source>
        <dbReference type="ARBA" id="ARBA00012438"/>
    </source>
</evidence>
<evidence type="ECO:0000256" key="4">
    <source>
        <dbReference type="ARBA" id="ARBA00022475"/>
    </source>
</evidence>
<dbReference type="SUPFAM" id="SSF55874">
    <property type="entry name" value="ATPase domain of HSP90 chaperone/DNA topoisomerase II/histidine kinase"/>
    <property type="match status" value="1"/>
</dbReference>
<dbReference type="InterPro" id="IPR036097">
    <property type="entry name" value="HisK_dim/P_sf"/>
</dbReference>
<dbReference type="SMART" id="SM00388">
    <property type="entry name" value="HisKA"/>
    <property type="match status" value="1"/>
</dbReference>
<dbReference type="InterPro" id="IPR050428">
    <property type="entry name" value="TCS_sensor_his_kinase"/>
</dbReference>
<dbReference type="Gene3D" id="1.10.287.130">
    <property type="match status" value="1"/>
</dbReference>
<dbReference type="SMART" id="SM00304">
    <property type="entry name" value="HAMP"/>
    <property type="match status" value="1"/>
</dbReference>
<dbReference type="EC" id="2.7.13.3" evidence="3"/>
<dbReference type="PROSITE" id="PS50109">
    <property type="entry name" value="HIS_KIN"/>
    <property type="match status" value="1"/>
</dbReference>
<keyword evidence="11 14" id="KW-1133">Transmembrane helix</keyword>
<feature type="domain" description="HAMP" evidence="16">
    <location>
        <begin position="179"/>
        <end position="233"/>
    </location>
</feature>
<keyword evidence="7 14" id="KW-0812">Transmembrane</keyword>
<feature type="transmembrane region" description="Helical" evidence="14">
    <location>
        <begin position="157"/>
        <end position="177"/>
    </location>
</feature>
<dbReference type="EMBL" id="QJVJ01000001">
    <property type="protein sequence ID" value="PYI57424.1"/>
    <property type="molecule type" value="Genomic_DNA"/>
</dbReference>
<dbReference type="Gene3D" id="6.10.340.10">
    <property type="match status" value="1"/>
</dbReference>
<dbReference type="GO" id="GO:0000155">
    <property type="term" value="F:phosphorelay sensor kinase activity"/>
    <property type="evidence" value="ECO:0007669"/>
    <property type="project" value="InterPro"/>
</dbReference>
<evidence type="ECO:0000256" key="14">
    <source>
        <dbReference type="SAM" id="Phobius"/>
    </source>
</evidence>
<dbReference type="InterPro" id="IPR036890">
    <property type="entry name" value="HATPase_C_sf"/>
</dbReference>
<comment type="catalytic activity">
    <reaction evidence="1">
        <text>ATP + protein L-histidine = ADP + protein N-phospho-L-histidine.</text>
        <dbReference type="EC" id="2.7.13.3"/>
    </reaction>
</comment>
<name>A0A2V5KFU8_9BACL</name>
<dbReference type="PRINTS" id="PR00344">
    <property type="entry name" value="BCTRLSENSOR"/>
</dbReference>
<dbReference type="InterPro" id="IPR003594">
    <property type="entry name" value="HATPase_dom"/>
</dbReference>
<dbReference type="CDD" id="cd00082">
    <property type="entry name" value="HisKA"/>
    <property type="match status" value="1"/>
</dbReference>
<keyword evidence="12" id="KW-0902">Two-component regulatory system</keyword>
<evidence type="ECO:0000256" key="12">
    <source>
        <dbReference type="ARBA" id="ARBA00023012"/>
    </source>
</evidence>
<evidence type="ECO:0000256" key="1">
    <source>
        <dbReference type="ARBA" id="ARBA00000085"/>
    </source>
</evidence>
<evidence type="ECO:0000256" key="8">
    <source>
        <dbReference type="ARBA" id="ARBA00022741"/>
    </source>
</evidence>
<dbReference type="SUPFAM" id="SSF47384">
    <property type="entry name" value="Homodimeric domain of signal transducing histidine kinase"/>
    <property type="match status" value="1"/>
</dbReference>
<dbReference type="InterPro" id="IPR004358">
    <property type="entry name" value="Sig_transdc_His_kin-like_C"/>
</dbReference>
<feature type="domain" description="Histidine kinase" evidence="15">
    <location>
        <begin position="248"/>
        <end position="484"/>
    </location>
</feature>
<dbReference type="InterPro" id="IPR003661">
    <property type="entry name" value="HisK_dim/P_dom"/>
</dbReference>
<evidence type="ECO:0000256" key="13">
    <source>
        <dbReference type="ARBA" id="ARBA00023136"/>
    </source>
</evidence>
<evidence type="ECO:0000313" key="17">
    <source>
        <dbReference type="EMBL" id="PYI57424.1"/>
    </source>
</evidence>
<dbReference type="Gene3D" id="3.30.565.10">
    <property type="entry name" value="Histidine kinase-like ATPase, C-terminal domain"/>
    <property type="match status" value="1"/>
</dbReference>
<keyword evidence="10" id="KW-0067">ATP-binding</keyword>
<proteinExistence type="predicted"/>
<dbReference type="OrthoDB" id="9786919at2"/>
<protein>
    <recommendedName>
        <fullName evidence="3">histidine kinase</fullName>
        <ecNumber evidence="3">2.7.13.3</ecNumber>
    </recommendedName>
</protein>
<keyword evidence="4" id="KW-1003">Cell membrane</keyword>
<dbReference type="SUPFAM" id="SSF158472">
    <property type="entry name" value="HAMP domain-like"/>
    <property type="match status" value="1"/>
</dbReference>
<dbReference type="CDD" id="cd06225">
    <property type="entry name" value="HAMP"/>
    <property type="match status" value="1"/>
</dbReference>
<evidence type="ECO:0000256" key="2">
    <source>
        <dbReference type="ARBA" id="ARBA00004651"/>
    </source>
</evidence>
<evidence type="ECO:0000313" key="18">
    <source>
        <dbReference type="Proteomes" id="UP000247476"/>
    </source>
</evidence>
<evidence type="ECO:0000259" key="16">
    <source>
        <dbReference type="PROSITE" id="PS50885"/>
    </source>
</evidence>
<organism evidence="17 18">
    <name type="scientific">Paenibacillus flagellatus</name>
    <dbReference type="NCBI Taxonomy" id="2211139"/>
    <lineage>
        <taxon>Bacteria</taxon>
        <taxon>Bacillati</taxon>
        <taxon>Bacillota</taxon>
        <taxon>Bacilli</taxon>
        <taxon>Bacillales</taxon>
        <taxon>Paenibacillaceae</taxon>
        <taxon>Paenibacillus</taxon>
    </lineage>
</organism>
<dbReference type="SMART" id="SM00387">
    <property type="entry name" value="HATPase_c"/>
    <property type="match status" value="1"/>
</dbReference>